<evidence type="ECO:0000313" key="3">
    <source>
        <dbReference type="Proteomes" id="UP000789375"/>
    </source>
</evidence>
<accession>A0A9N9GZE3</accession>
<gene>
    <name evidence="2" type="ORF">FMOSSE_LOCUS10746</name>
</gene>
<dbReference type="EMBL" id="CAJVPP010003740">
    <property type="protein sequence ID" value="CAG8636158.1"/>
    <property type="molecule type" value="Genomic_DNA"/>
</dbReference>
<organism evidence="2 3">
    <name type="scientific">Funneliformis mosseae</name>
    <name type="common">Endomycorrhizal fungus</name>
    <name type="synonym">Glomus mosseae</name>
    <dbReference type="NCBI Taxonomy" id="27381"/>
    <lineage>
        <taxon>Eukaryota</taxon>
        <taxon>Fungi</taxon>
        <taxon>Fungi incertae sedis</taxon>
        <taxon>Mucoromycota</taxon>
        <taxon>Glomeromycotina</taxon>
        <taxon>Glomeromycetes</taxon>
        <taxon>Glomerales</taxon>
        <taxon>Glomeraceae</taxon>
        <taxon>Funneliformis</taxon>
    </lineage>
</organism>
<evidence type="ECO:0000313" key="2">
    <source>
        <dbReference type="EMBL" id="CAG8636158.1"/>
    </source>
</evidence>
<feature type="coiled-coil region" evidence="1">
    <location>
        <begin position="4"/>
        <end position="34"/>
    </location>
</feature>
<dbReference type="Proteomes" id="UP000789375">
    <property type="component" value="Unassembled WGS sequence"/>
</dbReference>
<comment type="caution">
    <text evidence="2">The sequence shown here is derived from an EMBL/GenBank/DDBJ whole genome shotgun (WGS) entry which is preliminary data.</text>
</comment>
<proteinExistence type="predicted"/>
<keyword evidence="1" id="KW-0175">Coiled coil</keyword>
<sequence length="152" mass="18068">MVFKFNANKSYKDLENKIKELEQSKRKSDEENQLLLSFLLNELGINFNDLDNLRELLAGQKITEILAKFENIRQENLNLTAKIEKFSNLNSQFKYLERKFNEHEEKAKAKQKTIIKVREEQTKETIKIFEETIKEQKESKAQQETINALKEK</sequence>
<feature type="non-terminal residue" evidence="2">
    <location>
        <position position="152"/>
    </location>
</feature>
<protein>
    <submittedName>
        <fullName evidence="2">6017_t:CDS:1</fullName>
    </submittedName>
</protein>
<reference evidence="2" key="1">
    <citation type="submission" date="2021-06" db="EMBL/GenBank/DDBJ databases">
        <authorList>
            <person name="Kallberg Y."/>
            <person name="Tangrot J."/>
            <person name="Rosling A."/>
        </authorList>
    </citation>
    <scope>NUCLEOTIDE SEQUENCE</scope>
    <source>
        <strain evidence="2">87-6 pot B 2015</strain>
    </source>
</reference>
<name>A0A9N9GZE3_FUNMO</name>
<dbReference type="AlphaFoldDB" id="A0A9N9GZE3"/>
<evidence type="ECO:0000256" key="1">
    <source>
        <dbReference type="SAM" id="Coils"/>
    </source>
</evidence>
<keyword evidence="3" id="KW-1185">Reference proteome</keyword>
<feature type="coiled-coil region" evidence="1">
    <location>
        <begin position="86"/>
        <end position="139"/>
    </location>
</feature>